<proteinExistence type="predicted"/>
<sequence length="356" mass="37113">MTATLSSAAVPVADEQAVQDLFTQRGWGDGLPVVPPTPDRVAAFVEASGIAPDTVIGTLPEQGRELTCEKIAVNAVAAGCREEYMSVLVAIVRALTNPSFCLHSTTISGATTPLVIVSGSVVNQIALNSGYSVFGPGHQANATIGRAVRLILQNLCGGIPGVIDKSTFGHPGKYSYCIGENAAANPWPPIHADRGVAADDSAVTVFAGEAPIYARNDWSSEPGPILATIADAMLPSHYAGGCFVVAIGPLHAAILSGAGYDRAAVQAELFQRARRSVASMKVAGRMPGEVEPGDDDEFRTVVNRPEDILITVAGGDLYGYSAVIPYWIGGSDSQPVTEALTPAEAERCQIPSEEEK</sequence>
<dbReference type="RefSeq" id="WP_133901668.1">
    <property type="nucleotide sequence ID" value="NZ_SOCP01000002.1"/>
</dbReference>
<dbReference type="AlphaFoldDB" id="A0A4V3FUT5"/>
<evidence type="ECO:0000313" key="2">
    <source>
        <dbReference type="Proteomes" id="UP000294927"/>
    </source>
</evidence>
<dbReference type="Proteomes" id="UP000294927">
    <property type="component" value="Unassembled WGS sequence"/>
</dbReference>
<evidence type="ECO:0000313" key="1">
    <source>
        <dbReference type="EMBL" id="TDV56421.1"/>
    </source>
</evidence>
<keyword evidence="2" id="KW-1185">Reference proteome</keyword>
<name>A0A4V3FUT5_9PSEU</name>
<comment type="caution">
    <text evidence="1">The sequence shown here is derived from an EMBL/GenBank/DDBJ whole genome shotgun (WGS) entry which is preliminary data.</text>
</comment>
<reference evidence="1 2" key="1">
    <citation type="submission" date="2019-03" db="EMBL/GenBank/DDBJ databases">
        <title>Genomic Encyclopedia of Archaeal and Bacterial Type Strains, Phase II (KMG-II): from individual species to whole genera.</title>
        <authorList>
            <person name="Goeker M."/>
        </authorList>
    </citation>
    <scope>NUCLEOTIDE SEQUENCE [LARGE SCALE GENOMIC DNA]</scope>
    <source>
        <strain evidence="1 2">DSM 45499</strain>
    </source>
</reference>
<gene>
    <name evidence="1" type="ORF">CLV71_102488</name>
</gene>
<protein>
    <submittedName>
        <fullName evidence="1">Uncharacterized protein</fullName>
    </submittedName>
</protein>
<organism evidence="1 2">
    <name type="scientific">Actinophytocola oryzae</name>
    <dbReference type="NCBI Taxonomy" id="502181"/>
    <lineage>
        <taxon>Bacteria</taxon>
        <taxon>Bacillati</taxon>
        <taxon>Actinomycetota</taxon>
        <taxon>Actinomycetes</taxon>
        <taxon>Pseudonocardiales</taxon>
        <taxon>Pseudonocardiaceae</taxon>
    </lineage>
</organism>
<accession>A0A4V3FUT5</accession>
<dbReference type="EMBL" id="SOCP01000002">
    <property type="protein sequence ID" value="TDV56421.1"/>
    <property type="molecule type" value="Genomic_DNA"/>
</dbReference>
<dbReference type="OrthoDB" id="5240640at2"/>